<dbReference type="AlphaFoldDB" id="A0AA90H186"/>
<sequence>MDGGRGVAVAQDEAAAAGGGVAVAEDDPKGELVALERFIGVTFPQYASG</sequence>
<gene>
    <name evidence="1" type="ORF">POF50_012860</name>
</gene>
<organism evidence="1">
    <name type="scientific">Streptantibioticus silvisoli</name>
    <dbReference type="NCBI Taxonomy" id="2705255"/>
    <lineage>
        <taxon>Bacteria</taxon>
        <taxon>Bacillati</taxon>
        <taxon>Actinomycetota</taxon>
        <taxon>Actinomycetes</taxon>
        <taxon>Kitasatosporales</taxon>
        <taxon>Streptomycetaceae</taxon>
        <taxon>Streptantibioticus</taxon>
    </lineage>
</organism>
<comment type="caution">
    <text evidence="1">The sequence shown here is derived from an EMBL/GenBank/DDBJ whole genome shotgun (WGS) entry which is preliminary data.</text>
</comment>
<evidence type="ECO:0000313" key="1">
    <source>
        <dbReference type="EMBL" id="MDI5970221.1"/>
    </source>
</evidence>
<proteinExistence type="predicted"/>
<accession>A0AA90H186</accession>
<reference evidence="1" key="1">
    <citation type="submission" date="2023-05" db="EMBL/GenBank/DDBJ databases">
        <title>Streptantibioticus silvisoli sp. nov., acidotolerant actinomycetes 1 from pine litter.</title>
        <authorList>
            <person name="Swiecimska M."/>
            <person name="Golinska P."/>
            <person name="Sangal V."/>
            <person name="Wachnowicz B."/>
            <person name="Goodfellow M."/>
        </authorList>
    </citation>
    <scope>NUCLEOTIDE SEQUENCE</scope>
    <source>
        <strain evidence="1">SL13</strain>
    </source>
</reference>
<protein>
    <submittedName>
        <fullName evidence="1">Uncharacterized protein</fullName>
    </submittedName>
</protein>
<name>A0AA90H186_9ACTN</name>
<dbReference type="RefSeq" id="WP_282698693.1">
    <property type="nucleotide sequence ID" value="NZ_JABXJJ020000014.1"/>
</dbReference>
<dbReference type="EMBL" id="JABXJJ020000014">
    <property type="protein sequence ID" value="MDI5970221.1"/>
    <property type="molecule type" value="Genomic_DNA"/>
</dbReference>